<proteinExistence type="predicted"/>
<protein>
    <submittedName>
        <fullName evidence="2">HET-domain-containing protein</fullName>
    </submittedName>
</protein>
<dbReference type="PANTHER" id="PTHR24148:SF78">
    <property type="entry name" value="HETEROKARYON INCOMPATIBILITY DOMAIN-CONTAINING PROTEIN"/>
    <property type="match status" value="1"/>
</dbReference>
<evidence type="ECO:0000259" key="1">
    <source>
        <dbReference type="Pfam" id="PF06985"/>
    </source>
</evidence>
<dbReference type="OrthoDB" id="194358at2759"/>
<dbReference type="InterPro" id="IPR052895">
    <property type="entry name" value="HetReg/Transcr_Mod"/>
</dbReference>
<evidence type="ECO:0000313" key="3">
    <source>
        <dbReference type="Proteomes" id="UP000250266"/>
    </source>
</evidence>
<dbReference type="PANTHER" id="PTHR24148">
    <property type="entry name" value="ANKYRIN REPEAT DOMAIN-CONTAINING PROTEIN 39 HOMOLOG-RELATED"/>
    <property type="match status" value="1"/>
</dbReference>
<dbReference type="Pfam" id="PF06985">
    <property type="entry name" value="HET"/>
    <property type="match status" value="1"/>
</dbReference>
<evidence type="ECO:0000313" key="2">
    <source>
        <dbReference type="EMBL" id="OCK73148.1"/>
    </source>
</evidence>
<sequence length="446" mass="50148">MTKYCYSQLSSPTNIRLLRLLPSKSDEESLQGELFEYRLRNSDKDKPSHPYEALSYVWNDDKKPQFIVIGNLHLDITQNLYTALLHLRDHDCARILWVDAICINQEKNEEKQVQIPLMAEIYAKALRVVVWLGNADNCSDQALEVIRLAGERSAGLSIAEAAPKSTPESVLQLLKRPWFRRIWVLQEMAAAQHVQIMCGSTKIDGYAFCLGIEFLGAASEDVRAQVTFLIRGAIFRSGKISRRYGKPSLDICSLGELLDMYHAHGATKLHDKVYALLGMCSDDLGKPEAAGLEPNYDLEWKELMRNVIQFILGSQVFVDTWEDKELAMIKSRGFILGKVSDVANTELGGQRLAVIHRSKQLGLITDDSWNLRKSAIPIQKGDFICVLQGTSKPTIIRLCDDHFIIIMIAAVHSEYTQAQSLSPTREFALQLGIAKNRVSEPVKACV</sequence>
<gene>
    <name evidence="2" type="ORF">K432DRAFT_420836</name>
</gene>
<dbReference type="InterPro" id="IPR010730">
    <property type="entry name" value="HET"/>
</dbReference>
<dbReference type="EMBL" id="KV745932">
    <property type="protein sequence ID" value="OCK73148.1"/>
    <property type="molecule type" value="Genomic_DNA"/>
</dbReference>
<reference evidence="2 3" key="1">
    <citation type="journal article" date="2016" name="Nat. Commun.">
        <title>Ectomycorrhizal ecology is imprinted in the genome of the dominant symbiotic fungus Cenococcum geophilum.</title>
        <authorList>
            <consortium name="DOE Joint Genome Institute"/>
            <person name="Peter M."/>
            <person name="Kohler A."/>
            <person name="Ohm R.A."/>
            <person name="Kuo A."/>
            <person name="Krutzmann J."/>
            <person name="Morin E."/>
            <person name="Arend M."/>
            <person name="Barry K.W."/>
            <person name="Binder M."/>
            <person name="Choi C."/>
            <person name="Clum A."/>
            <person name="Copeland A."/>
            <person name="Grisel N."/>
            <person name="Haridas S."/>
            <person name="Kipfer T."/>
            <person name="LaButti K."/>
            <person name="Lindquist E."/>
            <person name="Lipzen A."/>
            <person name="Maire R."/>
            <person name="Meier B."/>
            <person name="Mihaltcheva S."/>
            <person name="Molinier V."/>
            <person name="Murat C."/>
            <person name="Poggeler S."/>
            <person name="Quandt C.A."/>
            <person name="Sperisen C."/>
            <person name="Tritt A."/>
            <person name="Tisserant E."/>
            <person name="Crous P.W."/>
            <person name="Henrissat B."/>
            <person name="Nehls U."/>
            <person name="Egli S."/>
            <person name="Spatafora J.W."/>
            <person name="Grigoriev I.V."/>
            <person name="Martin F.M."/>
        </authorList>
    </citation>
    <scope>NUCLEOTIDE SEQUENCE [LARGE SCALE GENOMIC DNA]</scope>
    <source>
        <strain evidence="2 3">CBS 459.81</strain>
    </source>
</reference>
<dbReference type="AlphaFoldDB" id="A0A8E2DWY8"/>
<keyword evidence="3" id="KW-1185">Reference proteome</keyword>
<name>A0A8E2DWY8_9PEZI</name>
<dbReference type="Proteomes" id="UP000250266">
    <property type="component" value="Unassembled WGS sequence"/>
</dbReference>
<accession>A0A8E2DWY8</accession>
<organism evidence="2 3">
    <name type="scientific">Lepidopterella palustris CBS 459.81</name>
    <dbReference type="NCBI Taxonomy" id="1314670"/>
    <lineage>
        <taxon>Eukaryota</taxon>
        <taxon>Fungi</taxon>
        <taxon>Dikarya</taxon>
        <taxon>Ascomycota</taxon>
        <taxon>Pezizomycotina</taxon>
        <taxon>Dothideomycetes</taxon>
        <taxon>Pleosporomycetidae</taxon>
        <taxon>Mytilinidiales</taxon>
        <taxon>Argynnaceae</taxon>
        <taxon>Lepidopterella</taxon>
    </lineage>
</organism>
<feature type="domain" description="Heterokaryon incompatibility" evidence="1">
    <location>
        <begin position="51"/>
        <end position="187"/>
    </location>
</feature>